<dbReference type="InterPro" id="IPR016035">
    <property type="entry name" value="Acyl_Trfase/lysoPLipase"/>
</dbReference>
<feature type="active site" description="Proton donor; for dehydratase activity" evidence="7">
    <location>
        <position position="1205"/>
    </location>
</feature>
<dbReference type="InterPro" id="IPR049900">
    <property type="entry name" value="PKS_mFAS_DH"/>
</dbReference>
<dbReference type="eggNOG" id="KOG1202">
    <property type="taxonomic scope" value="Eukaryota"/>
</dbReference>
<dbReference type="SUPFAM" id="SSF51735">
    <property type="entry name" value="NAD(P)-binding Rossmann-fold domains"/>
    <property type="match status" value="2"/>
</dbReference>
<dbReference type="SMART" id="SM00823">
    <property type="entry name" value="PKS_PP"/>
    <property type="match status" value="1"/>
</dbReference>
<dbReference type="InterPro" id="IPR042104">
    <property type="entry name" value="PKS_dehydratase_sf"/>
</dbReference>
<proteinExistence type="predicted"/>
<dbReference type="InterPro" id="IPR006162">
    <property type="entry name" value="Ppantetheine_attach_site"/>
</dbReference>
<keyword evidence="13" id="KW-1185">Reference proteome</keyword>
<sequence length="2421" mass="265955">MAPFLDDNLGASSGINHNGKEDGSMPIAIVGMSFRGPGSANNIENLFKMICEKRESRTAIPKSRWNNKAFYHPNFQRHGSHNVEYGHFFHDDISKFDAPFFNMTKEEAAALDPAQRLLLESTYEALENGGIPLEKIVGTKTSVFVGSFATDYTDLLTRDPESVPMYQCTNSGQSRAMISNRLSYFFDLHGPSVTVDTACSGSLVALHLACQSLRAGEAKSAIAAGVNVVLNHEFMTTMSMMKFLSPDGRCYAFDERGNGYGRGEGVGTVFLKPLADALKDGDPIRAVIRGSASNQDGKTSGITLPNPVAQEALIKDVYHVADLNPIDTSIVEAHGTGTAAGDPLELRALTNSFCGANRPEDRPLIIGSIKSNLGHLEGASGIAAVVKAVLMLEQEVILPNQNFEKPNPRIPFVDWKLRVATNVQPWDSSGPLRVSINSFGYGGSNAHVILESTRTYLTSRGLSNAQKHSTHFLRYKYGAVNTTPKPVNEFIHENGASPIDSPVPNYSHPKLFTLSVFDEPTAQQQIQTLVKHLHERGIYNHSGFLDDLAFTLNERRTKFIWKAAVVAASPKELIDALSKPIKFSRSIKSATLGFVFTGQGAQWCGMAKELLEVYPVFKTTIRRIGKYLHSIGAPFDVEEEIKMDPKVSKINKALYSQPMCSAVQIALVELLASWNIRPTSVTGHSSGEIASAYAIGALSLEDAMTAAYYRGVSSTRMQEEHKANGAMMAAGLSEEDATRFLAELKSGKAVVACSNSPSSVTISGDVSAVSELQKILESKGIFARMLAVEVAYHSHHMELVAEDYAKAIAGIRTRQGNGVKFYSSVYGREIGADDLGPSYWVKNLLCQVKFTDAMRQLCLAPAIQSKRRQAKRHNVDFLVEIGPHSALAGPIKEIIQSDPKLRVADIMYASALVRKVDAVRTVLDLAGKLSAIGYQVNYAAMNRPTADHNASVLVDLPSYTWNHSTSYWAEPRRSKAFRNRIFPRVDILGVRDENSDPLQLSWRNHLRTSEIPWLLQHKIQSSVVFPAAGFIAMAIEAAAQRSKERFAKKISGYQLREVNIGTALLLPEQESVETILTLKPIRDSSKRHSDTWSEFHIYSVTNDNHWTEHCHGLIYVQHQKQQESSRETHLTIQPAVEEFRTTLPMPEFYEHLSSIGLEYGEVFQNLIEARSSPDKLTGVLKLPATATAMPLDQEHTYVIHPATLDAILHTVFGALSADNWLQDSAIPVFVSNLFISADMPFQAGHLLKANAIISARDNQTMKTDIIVIDDSKNAPVVQFSELDWRFLPRPIEQEDIADNHHVAYTLDWEADVEFLDLKNTQQIPHSAADYLRLLGFKNPEISVLDVSASSSSILSFLKALEIGNSAAKQRCRAYTVAHPQRNKAALVSDVPDLPYDLVTKKALDLEIGPQTPDFELKSFDVIIVSASLADFNNPHKALGHIKSLLRPDGRLIVLHEGTMDQDPVFLQWKTSLQQAGFMDHKLIESDDSGERVDQGSLFVAHPNQESNPATPEIIVMAEDHNQTIDTSHLASLLGLEPGNIEQSSIYDVAPTEKILIVWDASGELLSSPSIEQFEAIKRIFTQSNKLLWVTSGRGQGSRRPESNMITGLARTARTENGAAKLVTLDLDDEDKLSRNDATNVISAILKRSFLGNEQQHMAESEYVERKGIITIPRLSVDDTLNQALDSYLNPTAKEVQLLHHKGIVFSLLDRSDSRKPFSFQEIAFDDELEENEIRIEVKAMTLVSGNRVNILTQDISGVVVKVGDQVSGLLPGDRVFGSVSNRVSNSYKGRASAFQKIPDGVPFEIAASYPTAYSTAYYAMYRLAHVSKADNVFVSSAATPVGRALIDLCGRIGAKVYVGVSTDKEAFFMESALHFPKDQIIYNNEERSVAALIANTQGHGMDVIFNSLAGEILQTCWNCIAPYGRFIELGTQDLIENSRLEMANFRKNTSFSALNLSRLQEERPALADEIWGQTMELISKDSFSSTVPNLQLFNGEGISQAFERLMDEENTDHVVLTFNPSDRVMVLPTTSKDQLFRADASYLLVGGLGGIGRATASWMVEHGAKNLIFANRSGMSKQEARATVHALKSMGARVHVQKCDVSDAEHVRQLVEECGSQMPPIRGVIQGAMVLQDMLLEKLTVDDWNAVVRPKVHGTWNLHNHLPKDMDFFIMLSSISGIIGNTTQAAYAAGNTFLDAFSGFRNAQGLPAVTLDLGAISGIGYLASEENKQLSKSMQDQGFSMTGEKLLLALIRSAIVEPFGRGGKTQTVTGLGTWRSGRSLSALENSMFSHYRRHSKEAEVIAEKEQTSNGKISVKDALRSSESVDDAAGVICNGLLGYLASRSGVSVENFSSEMSLTECGVDSIVAVDVRNWIARELESSIPLLELLANHPLSQLSVDIASRSKLVPVEIKSRGAAATASA</sequence>
<dbReference type="Gene3D" id="1.10.1200.10">
    <property type="entry name" value="ACP-like"/>
    <property type="match status" value="1"/>
</dbReference>
<dbReference type="PROSITE" id="PS00012">
    <property type="entry name" value="PHOSPHOPANTETHEINE"/>
    <property type="match status" value="1"/>
</dbReference>
<reference evidence="13" key="2">
    <citation type="journal article" date="2013" name="PLoS Genet.">
        <title>Comparative genome structure, secondary metabolite, and effector coding capacity across Cochliobolus pathogens.</title>
        <authorList>
            <person name="Condon B.J."/>
            <person name="Leng Y."/>
            <person name="Wu D."/>
            <person name="Bushley K.E."/>
            <person name="Ohm R.A."/>
            <person name="Otillar R."/>
            <person name="Martin J."/>
            <person name="Schackwitz W."/>
            <person name="Grimwood J."/>
            <person name="MohdZainudin N."/>
            <person name="Xue C."/>
            <person name="Wang R."/>
            <person name="Manning V.A."/>
            <person name="Dhillon B."/>
            <person name="Tu Z.J."/>
            <person name="Steffenson B.J."/>
            <person name="Salamov A."/>
            <person name="Sun H."/>
            <person name="Lowry S."/>
            <person name="LaButti K."/>
            <person name="Han J."/>
            <person name="Copeland A."/>
            <person name="Lindquist E."/>
            <person name="Barry K."/>
            <person name="Schmutz J."/>
            <person name="Baker S.E."/>
            <person name="Ciuffetti L.M."/>
            <person name="Grigoriev I.V."/>
            <person name="Zhong S."/>
            <person name="Turgeon B.G."/>
        </authorList>
    </citation>
    <scope>NUCLEOTIDE SEQUENCE [LARGE SCALE GENOMIC DNA]</scope>
    <source>
        <strain evidence="13">C5 / ATCC 48332 / race O</strain>
    </source>
</reference>
<keyword evidence="6" id="KW-0012">Acyltransferase</keyword>
<dbReference type="InterPro" id="IPR014043">
    <property type="entry name" value="Acyl_transferase_dom"/>
</dbReference>
<dbReference type="InterPro" id="IPR013216">
    <property type="entry name" value="Methyltransf_11"/>
</dbReference>
<dbReference type="SUPFAM" id="SSF53335">
    <property type="entry name" value="S-adenosyl-L-methionine-dependent methyltransferases"/>
    <property type="match status" value="1"/>
</dbReference>
<dbReference type="InterPro" id="IPR032821">
    <property type="entry name" value="PKS_assoc"/>
</dbReference>
<dbReference type="Gene3D" id="3.40.50.150">
    <property type="entry name" value="Vaccinia Virus protein VP39"/>
    <property type="match status" value="1"/>
</dbReference>
<dbReference type="GO" id="GO:0030639">
    <property type="term" value="P:polyketide biosynthetic process"/>
    <property type="evidence" value="ECO:0007669"/>
    <property type="project" value="UniProtKB-ARBA"/>
</dbReference>
<accession>M2SJQ8</accession>
<dbReference type="InterPro" id="IPR049552">
    <property type="entry name" value="PKS_DH_N"/>
</dbReference>
<evidence type="ECO:0000256" key="4">
    <source>
        <dbReference type="ARBA" id="ARBA00022857"/>
    </source>
</evidence>
<dbReference type="PROSITE" id="PS52004">
    <property type="entry name" value="KS3_2"/>
    <property type="match status" value="1"/>
</dbReference>
<name>M2SJQ8_COCH5</name>
<dbReference type="CDD" id="cd05195">
    <property type="entry name" value="enoyl_red"/>
    <property type="match status" value="1"/>
</dbReference>
<dbReference type="InterPro" id="IPR036291">
    <property type="entry name" value="NAD(P)-bd_dom_sf"/>
</dbReference>
<evidence type="ECO:0000259" key="9">
    <source>
        <dbReference type="PROSITE" id="PS50075"/>
    </source>
</evidence>
<keyword evidence="5" id="KW-0511">Multifunctional enzyme</keyword>
<dbReference type="PANTHER" id="PTHR43775">
    <property type="entry name" value="FATTY ACID SYNTHASE"/>
    <property type="match status" value="1"/>
</dbReference>
<dbReference type="Pfam" id="PF00698">
    <property type="entry name" value="Acyl_transf_1"/>
    <property type="match status" value="1"/>
</dbReference>
<dbReference type="InterPro" id="IPR050091">
    <property type="entry name" value="PKS_NRPS_Biosynth_Enz"/>
</dbReference>
<dbReference type="GO" id="GO:0031177">
    <property type="term" value="F:phosphopantetheine binding"/>
    <property type="evidence" value="ECO:0007669"/>
    <property type="project" value="InterPro"/>
</dbReference>
<feature type="region of interest" description="N-terminal hotdog fold" evidence="7">
    <location>
        <begin position="985"/>
        <end position="1121"/>
    </location>
</feature>
<dbReference type="InterPro" id="IPR011032">
    <property type="entry name" value="GroES-like_sf"/>
</dbReference>
<dbReference type="Gene3D" id="3.90.180.10">
    <property type="entry name" value="Medium-chain alcohol dehydrogenases, catalytic domain"/>
    <property type="match status" value="1"/>
</dbReference>
<feature type="region of interest" description="C-terminal hotdog fold" evidence="7">
    <location>
        <begin position="1140"/>
        <end position="1293"/>
    </location>
</feature>
<dbReference type="InterPro" id="IPR020841">
    <property type="entry name" value="PKS_Beta-ketoAc_synthase_dom"/>
</dbReference>
<dbReference type="Gene3D" id="3.40.47.10">
    <property type="match status" value="1"/>
</dbReference>
<dbReference type="HOGENOM" id="CLU_000022_31_0_1"/>
<reference evidence="12 13" key="1">
    <citation type="journal article" date="2012" name="PLoS Pathog.">
        <title>Diverse lifestyles and strategies of plant pathogenesis encoded in the genomes of eighteen Dothideomycetes fungi.</title>
        <authorList>
            <person name="Ohm R.A."/>
            <person name="Feau N."/>
            <person name="Henrissat B."/>
            <person name="Schoch C.L."/>
            <person name="Horwitz B.A."/>
            <person name="Barry K.W."/>
            <person name="Condon B.J."/>
            <person name="Copeland A.C."/>
            <person name="Dhillon B."/>
            <person name="Glaser F."/>
            <person name="Hesse C.N."/>
            <person name="Kosti I."/>
            <person name="LaButti K."/>
            <person name="Lindquist E.A."/>
            <person name="Lucas S."/>
            <person name="Salamov A.A."/>
            <person name="Bradshaw R.E."/>
            <person name="Ciuffetti L."/>
            <person name="Hamelin R.C."/>
            <person name="Kema G.H.J."/>
            <person name="Lawrence C."/>
            <person name="Scott J.A."/>
            <person name="Spatafora J.W."/>
            <person name="Turgeon B.G."/>
            <person name="de Wit P.J.G.M."/>
            <person name="Zhong S."/>
            <person name="Goodwin S.B."/>
            <person name="Grigoriev I.V."/>
        </authorList>
    </citation>
    <scope>NUCLEOTIDE SEQUENCE [LARGE SCALE GENOMIC DNA]</scope>
    <source>
        <strain evidence="13">C5 / ATCC 48332 / race O</strain>
    </source>
</reference>
<dbReference type="STRING" id="701091.M2SJQ8"/>
<dbReference type="Pfam" id="PF16197">
    <property type="entry name" value="KAsynt_C_assoc"/>
    <property type="match status" value="1"/>
</dbReference>
<dbReference type="InterPro" id="IPR013968">
    <property type="entry name" value="PKS_KR"/>
</dbReference>
<dbReference type="EMBL" id="KB445588">
    <property type="protein sequence ID" value="EMD85570.1"/>
    <property type="molecule type" value="Genomic_DNA"/>
</dbReference>
<feature type="domain" description="Ketosynthase family 3 (KS3)" evidence="10">
    <location>
        <begin position="24"/>
        <end position="452"/>
    </location>
</feature>
<feature type="domain" description="PKS/mFAS DH" evidence="11">
    <location>
        <begin position="985"/>
        <end position="1293"/>
    </location>
</feature>
<dbReference type="Pfam" id="PF22621">
    <property type="entry name" value="CurL-like_PKS_C"/>
    <property type="match status" value="1"/>
</dbReference>
<dbReference type="SMART" id="SM00826">
    <property type="entry name" value="PKS_DH"/>
    <property type="match status" value="1"/>
</dbReference>
<evidence type="ECO:0000256" key="1">
    <source>
        <dbReference type="ARBA" id="ARBA00022450"/>
    </source>
</evidence>
<dbReference type="Pfam" id="PF23114">
    <property type="entry name" value="NAD-bd_HRPKS_sdrA"/>
    <property type="match status" value="1"/>
</dbReference>
<dbReference type="InterPro" id="IPR020807">
    <property type="entry name" value="PKS_DH"/>
</dbReference>
<dbReference type="SUPFAM" id="SSF47336">
    <property type="entry name" value="ACP-like"/>
    <property type="match status" value="1"/>
</dbReference>
<dbReference type="Pfam" id="PF14765">
    <property type="entry name" value="PS-DH"/>
    <property type="match status" value="1"/>
</dbReference>
<dbReference type="SUPFAM" id="SSF50129">
    <property type="entry name" value="GroES-like"/>
    <property type="match status" value="1"/>
</dbReference>
<dbReference type="Pfam" id="PF21089">
    <property type="entry name" value="PKS_DH_N"/>
    <property type="match status" value="1"/>
</dbReference>
<dbReference type="Pfam" id="PF08659">
    <property type="entry name" value="KR"/>
    <property type="match status" value="1"/>
</dbReference>
<dbReference type="InterPro" id="IPR013149">
    <property type="entry name" value="ADH-like_C"/>
</dbReference>
<keyword evidence="2" id="KW-0597">Phosphoprotein</keyword>
<dbReference type="InterPro" id="IPR001227">
    <property type="entry name" value="Ac_transferase_dom_sf"/>
</dbReference>
<evidence type="ECO:0000313" key="12">
    <source>
        <dbReference type="EMBL" id="EMD85570.1"/>
    </source>
</evidence>
<dbReference type="CDD" id="cd00833">
    <property type="entry name" value="PKS"/>
    <property type="match status" value="1"/>
</dbReference>
<dbReference type="PROSITE" id="PS52019">
    <property type="entry name" value="PKS_MFAS_DH"/>
    <property type="match status" value="1"/>
</dbReference>
<dbReference type="PROSITE" id="PS50075">
    <property type="entry name" value="CARRIER"/>
    <property type="match status" value="1"/>
</dbReference>
<dbReference type="Pfam" id="PF02801">
    <property type="entry name" value="Ketoacyl-synt_C"/>
    <property type="match status" value="1"/>
</dbReference>
<dbReference type="SUPFAM" id="SSF53901">
    <property type="entry name" value="Thiolase-like"/>
    <property type="match status" value="1"/>
</dbReference>
<feature type="domain" description="Carrier" evidence="9">
    <location>
        <begin position="2322"/>
        <end position="2403"/>
    </location>
</feature>
<dbReference type="InterPro" id="IPR020806">
    <property type="entry name" value="PKS_PP-bd"/>
</dbReference>
<dbReference type="GO" id="GO:0004312">
    <property type="term" value="F:fatty acid synthase activity"/>
    <property type="evidence" value="ECO:0007669"/>
    <property type="project" value="TreeGrafter"/>
</dbReference>
<dbReference type="InterPro" id="IPR009081">
    <property type="entry name" value="PP-bd_ACP"/>
</dbReference>
<evidence type="ECO:0000259" key="10">
    <source>
        <dbReference type="PROSITE" id="PS52004"/>
    </source>
</evidence>
<dbReference type="Proteomes" id="UP000016936">
    <property type="component" value="Unassembled WGS sequence"/>
</dbReference>
<dbReference type="InterPro" id="IPR014030">
    <property type="entry name" value="Ketoacyl_synth_N"/>
</dbReference>
<dbReference type="SMART" id="SM00829">
    <property type="entry name" value="PKS_ER"/>
    <property type="match status" value="1"/>
</dbReference>
<evidence type="ECO:0000259" key="11">
    <source>
        <dbReference type="PROSITE" id="PS52019"/>
    </source>
</evidence>
<feature type="region of interest" description="Disordered" evidence="8">
    <location>
        <begin position="1"/>
        <end position="20"/>
    </location>
</feature>
<dbReference type="Gene3D" id="3.10.129.110">
    <property type="entry name" value="Polyketide synthase dehydratase"/>
    <property type="match status" value="1"/>
</dbReference>
<evidence type="ECO:0000256" key="8">
    <source>
        <dbReference type="SAM" id="MobiDB-lite"/>
    </source>
</evidence>
<dbReference type="GO" id="GO:0006633">
    <property type="term" value="P:fatty acid biosynthetic process"/>
    <property type="evidence" value="ECO:0007669"/>
    <property type="project" value="TreeGrafter"/>
</dbReference>
<dbReference type="Pfam" id="PF08241">
    <property type="entry name" value="Methyltransf_11"/>
    <property type="match status" value="1"/>
</dbReference>
<evidence type="ECO:0000256" key="2">
    <source>
        <dbReference type="ARBA" id="ARBA00022553"/>
    </source>
</evidence>
<dbReference type="OMA" id="EYGIDSH"/>
<dbReference type="InterPro" id="IPR036736">
    <property type="entry name" value="ACP-like_sf"/>
</dbReference>
<keyword evidence="1" id="KW-0596">Phosphopantetheine</keyword>
<dbReference type="Gene3D" id="3.30.70.3290">
    <property type="match status" value="1"/>
</dbReference>
<dbReference type="SMART" id="SM00822">
    <property type="entry name" value="PKS_KR"/>
    <property type="match status" value="1"/>
</dbReference>
<dbReference type="InterPro" id="IPR014031">
    <property type="entry name" value="Ketoacyl_synth_C"/>
</dbReference>
<organism evidence="12 13">
    <name type="scientific">Cochliobolus heterostrophus (strain C5 / ATCC 48332 / race O)</name>
    <name type="common">Southern corn leaf blight fungus</name>
    <name type="synonym">Bipolaris maydis</name>
    <dbReference type="NCBI Taxonomy" id="701091"/>
    <lineage>
        <taxon>Eukaryota</taxon>
        <taxon>Fungi</taxon>
        <taxon>Dikarya</taxon>
        <taxon>Ascomycota</taxon>
        <taxon>Pezizomycotina</taxon>
        <taxon>Dothideomycetes</taxon>
        <taxon>Pleosporomycetidae</taxon>
        <taxon>Pleosporales</taxon>
        <taxon>Pleosporineae</taxon>
        <taxon>Pleosporaceae</taxon>
        <taxon>Bipolaris</taxon>
    </lineage>
</organism>
<protein>
    <submittedName>
        <fullName evidence="12">Uncharacterized protein</fullName>
    </submittedName>
</protein>
<dbReference type="Pfam" id="PF00109">
    <property type="entry name" value="ketoacyl-synt"/>
    <property type="match status" value="1"/>
</dbReference>
<dbReference type="GO" id="GO:0016491">
    <property type="term" value="F:oxidoreductase activity"/>
    <property type="evidence" value="ECO:0007669"/>
    <property type="project" value="InterPro"/>
</dbReference>
<dbReference type="Pfam" id="PF00107">
    <property type="entry name" value="ADH_zinc_N"/>
    <property type="match status" value="1"/>
</dbReference>
<dbReference type="InterPro" id="IPR016036">
    <property type="entry name" value="Malonyl_transacylase_ACP-bd"/>
</dbReference>
<dbReference type="OrthoDB" id="3681257at2759"/>
<evidence type="ECO:0000256" key="5">
    <source>
        <dbReference type="ARBA" id="ARBA00023268"/>
    </source>
</evidence>
<dbReference type="InterPro" id="IPR057326">
    <property type="entry name" value="KR_dom"/>
</dbReference>
<gene>
    <name evidence="12" type="ORF">COCHEDRAFT_1118456</name>
</gene>
<dbReference type="SUPFAM" id="SSF55048">
    <property type="entry name" value="Probable ACP-binding domain of malonyl-CoA ACP transacylase"/>
    <property type="match status" value="1"/>
</dbReference>
<evidence type="ECO:0000313" key="13">
    <source>
        <dbReference type="Proteomes" id="UP000016936"/>
    </source>
</evidence>
<dbReference type="PANTHER" id="PTHR43775:SF29">
    <property type="entry name" value="ASPERFURANONE POLYKETIDE SYNTHASE AFOG-RELATED"/>
    <property type="match status" value="1"/>
</dbReference>
<dbReference type="Gene3D" id="3.40.366.10">
    <property type="entry name" value="Malonyl-Coenzyme A Acyl Carrier Protein, domain 2"/>
    <property type="match status" value="1"/>
</dbReference>
<dbReference type="SUPFAM" id="SSF52151">
    <property type="entry name" value="FabD/lysophospholipase-like"/>
    <property type="match status" value="1"/>
</dbReference>
<evidence type="ECO:0000256" key="6">
    <source>
        <dbReference type="ARBA" id="ARBA00023315"/>
    </source>
</evidence>
<keyword evidence="4" id="KW-0521">NADP</keyword>
<keyword evidence="3" id="KW-0808">Transferase</keyword>
<feature type="active site" description="Proton acceptor; for dehydratase activity" evidence="7">
    <location>
        <position position="1017"/>
    </location>
</feature>
<dbReference type="SMART" id="SM00825">
    <property type="entry name" value="PKS_KS"/>
    <property type="match status" value="1"/>
</dbReference>
<dbReference type="InterPro" id="IPR020843">
    <property type="entry name" value="ER"/>
</dbReference>
<dbReference type="InterPro" id="IPR016039">
    <property type="entry name" value="Thiolase-like"/>
</dbReference>
<dbReference type="InterPro" id="IPR056501">
    <property type="entry name" value="NAD-bd_HRPKS_sdrA"/>
</dbReference>
<dbReference type="Gene3D" id="3.40.50.720">
    <property type="entry name" value="NAD(P)-binding Rossmann-like Domain"/>
    <property type="match status" value="1"/>
</dbReference>
<evidence type="ECO:0000256" key="7">
    <source>
        <dbReference type="PROSITE-ProRule" id="PRU01363"/>
    </source>
</evidence>
<dbReference type="GO" id="GO:0008757">
    <property type="term" value="F:S-adenosylmethionine-dependent methyltransferase activity"/>
    <property type="evidence" value="ECO:0007669"/>
    <property type="project" value="InterPro"/>
</dbReference>
<dbReference type="InterPro" id="IPR049551">
    <property type="entry name" value="PKS_DH_C"/>
</dbReference>
<dbReference type="InterPro" id="IPR029063">
    <property type="entry name" value="SAM-dependent_MTases_sf"/>
</dbReference>
<evidence type="ECO:0000256" key="3">
    <source>
        <dbReference type="ARBA" id="ARBA00022679"/>
    </source>
</evidence>
<dbReference type="Pfam" id="PF00550">
    <property type="entry name" value="PP-binding"/>
    <property type="match status" value="1"/>
</dbReference>
<dbReference type="SMART" id="SM00827">
    <property type="entry name" value="PKS_AT"/>
    <property type="match status" value="1"/>
</dbReference>